<reference evidence="1 2" key="1">
    <citation type="submission" date="2019-01" db="EMBL/GenBank/DDBJ databases">
        <title>Geovibrio thiophilus DSM 11263, complete genome.</title>
        <authorList>
            <person name="Spring S."/>
            <person name="Bunk B."/>
            <person name="Sproer C."/>
        </authorList>
    </citation>
    <scope>NUCLEOTIDE SEQUENCE [LARGE SCALE GENOMIC DNA]</scope>
    <source>
        <strain evidence="1 2">DSM 11263</strain>
    </source>
</reference>
<dbReference type="EMBL" id="CP035108">
    <property type="protein sequence ID" value="QAR33066.1"/>
    <property type="molecule type" value="Genomic_DNA"/>
</dbReference>
<evidence type="ECO:0000313" key="2">
    <source>
        <dbReference type="Proteomes" id="UP000287502"/>
    </source>
</evidence>
<dbReference type="Proteomes" id="UP000287502">
    <property type="component" value="Chromosome"/>
</dbReference>
<keyword evidence="2" id="KW-1185">Reference proteome</keyword>
<dbReference type="OrthoDB" id="9797996at2"/>
<gene>
    <name evidence="1" type="ORF">EP073_06490</name>
</gene>
<sequence length="135" mass="15606">MNKAKVGLHNKGLFPAFLDYNVTELRCRGMSSKLDLFYYGGLNRVLSALNPKERSFIKEEWLFLRSTGFFEESGFFVTDFQSIAPAKFAEKVMDAGFKKIYLENALNFDVKELQDELKGVEIVFMEFADDPYRKS</sequence>
<dbReference type="RefSeq" id="WP_128466352.1">
    <property type="nucleotide sequence ID" value="NZ_CP035108.1"/>
</dbReference>
<name>A0A410JXY0_9BACT</name>
<dbReference type="AlphaFoldDB" id="A0A410JXY0"/>
<accession>A0A410JXY0</accession>
<proteinExistence type="predicted"/>
<protein>
    <submittedName>
        <fullName evidence="1">Uncharacterized protein</fullName>
    </submittedName>
</protein>
<dbReference type="KEGG" id="gtl:EP073_06490"/>
<organism evidence="1 2">
    <name type="scientific">Geovibrio thiophilus</name>
    <dbReference type="NCBI Taxonomy" id="139438"/>
    <lineage>
        <taxon>Bacteria</taxon>
        <taxon>Pseudomonadati</taxon>
        <taxon>Deferribacterota</taxon>
        <taxon>Deferribacteres</taxon>
        <taxon>Deferribacterales</taxon>
        <taxon>Geovibrionaceae</taxon>
        <taxon>Geovibrio</taxon>
    </lineage>
</organism>
<evidence type="ECO:0000313" key="1">
    <source>
        <dbReference type="EMBL" id="QAR33066.1"/>
    </source>
</evidence>